<proteinExistence type="predicted"/>
<evidence type="ECO:0000256" key="4">
    <source>
        <dbReference type="ARBA" id="ARBA00022679"/>
    </source>
</evidence>
<evidence type="ECO:0000256" key="5">
    <source>
        <dbReference type="ARBA" id="ARBA00023180"/>
    </source>
</evidence>
<dbReference type="Pfam" id="PF04577">
    <property type="entry name" value="Glyco_transf_61"/>
    <property type="match status" value="1"/>
</dbReference>
<organism evidence="7 8">
    <name type="scientific">Eleusine coracana subsp. coracana</name>
    <dbReference type="NCBI Taxonomy" id="191504"/>
    <lineage>
        <taxon>Eukaryota</taxon>
        <taxon>Viridiplantae</taxon>
        <taxon>Streptophyta</taxon>
        <taxon>Embryophyta</taxon>
        <taxon>Tracheophyta</taxon>
        <taxon>Spermatophyta</taxon>
        <taxon>Magnoliopsida</taxon>
        <taxon>Liliopsida</taxon>
        <taxon>Poales</taxon>
        <taxon>Poaceae</taxon>
        <taxon>PACMAD clade</taxon>
        <taxon>Chloridoideae</taxon>
        <taxon>Cynodonteae</taxon>
        <taxon>Eleusininae</taxon>
        <taxon>Eleusine</taxon>
    </lineage>
</organism>
<dbReference type="InterPro" id="IPR007657">
    <property type="entry name" value="Glycosyltransferase_61"/>
</dbReference>
<gene>
    <name evidence="7" type="primary">gb23780</name>
    <name evidence="7" type="ORF">PR202_gb23780</name>
</gene>
<comment type="caution">
    <text evidence="7">The sequence shown here is derived from an EMBL/GenBank/DDBJ whole genome shotgun (WGS) entry which is preliminary data.</text>
</comment>
<dbReference type="InterPro" id="IPR049625">
    <property type="entry name" value="Glyco_transf_61_cat"/>
</dbReference>
<sequence length="362" mass="40405">MVYVVSSSTYRWENATITVRPYTRKWEKGTMSRIREVSIRSSPPFATDIVPPRCTVRHDVPAVVFSVGGCGSNYFHGMSDVIVPLYSTAREYEGHVQLLAADYDAALFEKHRAVIAALSLYPVIDMDRDAAVRCFPEARVGMESHRILGIDPARSRHGYDMAGFNGFLRSVFSLPRPLSLPVSRSSSSAGRNKPRLVMVLRRHSRVLTNEAEAVAALAEVGFEVVAAGEEDVSDMARFAGTVNSCDVMVGVHGAGLTNMVFLPRNATLVQVIPWGAMKWPCWYDFGEPATGMGLRYVEYEVTAEETTLKDKYPRDHPVFADPMSIHSKGQVWEYFLQGQNVTLDIPRFRDAMHQVYLSITTE</sequence>
<dbReference type="GO" id="GO:0016763">
    <property type="term" value="F:pentosyltransferase activity"/>
    <property type="evidence" value="ECO:0007669"/>
    <property type="project" value="UniProtKB-ARBA"/>
</dbReference>
<dbReference type="PANTHER" id="PTHR20961">
    <property type="entry name" value="GLYCOSYLTRANSFERASE"/>
    <property type="match status" value="1"/>
</dbReference>
<dbReference type="PANTHER" id="PTHR20961:SF5">
    <property type="entry name" value="GLYCOSYLTRANSFERASE-RELATED"/>
    <property type="match status" value="1"/>
</dbReference>
<evidence type="ECO:0000313" key="7">
    <source>
        <dbReference type="EMBL" id="GJN35052.1"/>
    </source>
</evidence>
<reference evidence="7" key="1">
    <citation type="journal article" date="2018" name="DNA Res.">
        <title>Multiple hybrid de novo genome assembly of finger millet, an orphan allotetraploid crop.</title>
        <authorList>
            <person name="Hatakeyama M."/>
            <person name="Aluri S."/>
            <person name="Balachadran M.T."/>
            <person name="Sivarajan S.R."/>
            <person name="Patrignani A."/>
            <person name="Gruter S."/>
            <person name="Poveda L."/>
            <person name="Shimizu-Inatsugi R."/>
            <person name="Baeten J."/>
            <person name="Francoijs K.J."/>
            <person name="Nataraja K.N."/>
            <person name="Reddy Y.A.N."/>
            <person name="Phadnis S."/>
            <person name="Ravikumar R.L."/>
            <person name="Schlapbach R."/>
            <person name="Sreeman S.M."/>
            <person name="Shimizu K.K."/>
        </authorList>
    </citation>
    <scope>NUCLEOTIDE SEQUENCE</scope>
</reference>
<keyword evidence="5" id="KW-0325">Glycoprotein</keyword>
<comment type="subcellular location">
    <subcellularLocation>
        <location evidence="1">Golgi apparatus membrane</location>
        <topology evidence="1">Single-pass type II membrane protein</topology>
    </subcellularLocation>
</comment>
<dbReference type="EMBL" id="BQKI01000086">
    <property type="protein sequence ID" value="GJN35052.1"/>
    <property type="molecule type" value="Genomic_DNA"/>
</dbReference>
<dbReference type="Proteomes" id="UP001054889">
    <property type="component" value="Unassembled WGS sequence"/>
</dbReference>
<evidence type="ECO:0000256" key="2">
    <source>
        <dbReference type="ARBA" id="ARBA00004881"/>
    </source>
</evidence>
<dbReference type="AlphaFoldDB" id="A0AAV5FK99"/>
<name>A0AAV5FK99_ELECO</name>
<accession>A0AAV5FK99</accession>
<evidence type="ECO:0000256" key="1">
    <source>
        <dbReference type="ARBA" id="ARBA00004323"/>
    </source>
</evidence>
<evidence type="ECO:0000259" key="6">
    <source>
        <dbReference type="Pfam" id="PF04577"/>
    </source>
</evidence>
<protein>
    <recommendedName>
        <fullName evidence="6">Glycosyltransferase 61 catalytic domain-containing protein</fullName>
    </recommendedName>
</protein>
<dbReference type="GO" id="GO:0000139">
    <property type="term" value="C:Golgi membrane"/>
    <property type="evidence" value="ECO:0007669"/>
    <property type="project" value="UniProtKB-SubCell"/>
</dbReference>
<evidence type="ECO:0000256" key="3">
    <source>
        <dbReference type="ARBA" id="ARBA00022676"/>
    </source>
</evidence>
<feature type="domain" description="Glycosyltransferase 61 catalytic" evidence="6">
    <location>
        <begin position="74"/>
        <end position="269"/>
    </location>
</feature>
<evidence type="ECO:0000313" key="8">
    <source>
        <dbReference type="Proteomes" id="UP001054889"/>
    </source>
</evidence>
<keyword evidence="8" id="KW-1185">Reference proteome</keyword>
<keyword evidence="3" id="KW-0328">Glycosyltransferase</keyword>
<comment type="pathway">
    <text evidence="2">Glycan metabolism.</text>
</comment>
<keyword evidence="4" id="KW-0808">Transferase</keyword>
<reference evidence="7" key="2">
    <citation type="submission" date="2021-12" db="EMBL/GenBank/DDBJ databases">
        <title>Resequencing data analysis of finger millet.</title>
        <authorList>
            <person name="Hatakeyama M."/>
            <person name="Aluri S."/>
            <person name="Balachadran M.T."/>
            <person name="Sivarajan S.R."/>
            <person name="Poveda L."/>
            <person name="Shimizu-Inatsugi R."/>
            <person name="Schlapbach R."/>
            <person name="Sreeman S.M."/>
            <person name="Shimizu K.K."/>
        </authorList>
    </citation>
    <scope>NUCLEOTIDE SEQUENCE</scope>
</reference>